<feature type="non-terminal residue" evidence="5">
    <location>
        <position position="1"/>
    </location>
</feature>
<dbReference type="PANTHER" id="PTHR43685">
    <property type="entry name" value="GLYCOSYLTRANSFERASE"/>
    <property type="match status" value="1"/>
</dbReference>
<evidence type="ECO:0000256" key="3">
    <source>
        <dbReference type="ARBA" id="ARBA00022679"/>
    </source>
</evidence>
<keyword evidence="2" id="KW-0328">Glycosyltransferase</keyword>
<evidence type="ECO:0000313" key="5">
    <source>
        <dbReference type="EMBL" id="GAG34059.1"/>
    </source>
</evidence>
<sequence>INDCSTDRTVDVIRSYNDARIRLYNNQTNVGQTKSLNVGLRLARGKYIARMDADDYSMPERLERQYNYITQHPEYAVVGTDCLVVDESNRKRSISKGCSEYQDIIIRLLTGSPINHVSVLMNKEVIVDIGGYDPGYRIGADLDLWSRLVRKGHKITTLHEVLSAYRISETSYSYRNYAQAIEEKTDISYENIKYFSDYAVDKDAVKQIVRMFSDGVVNMSDQSIVQYETIYETIVKNLKPELDIRIKATE</sequence>
<dbReference type="PANTHER" id="PTHR43685:SF5">
    <property type="entry name" value="GLYCOSYLTRANSFERASE EPSE-RELATED"/>
    <property type="match status" value="1"/>
</dbReference>
<keyword evidence="3" id="KW-0808">Transferase</keyword>
<evidence type="ECO:0000256" key="2">
    <source>
        <dbReference type="ARBA" id="ARBA00022676"/>
    </source>
</evidence>
<dbReference type="AlphaFoldDB" id="X0WSY0"/>
<feature type="domain" description="Glycosyltransferase 2-like" evidence="4">
    <location>
        <begin position="1"/>
        <end position="81"/>
    </location>
</feature>
<protein>
    <recommendedName>
        <fullName evidence="4">Glycosyltransferase 2-like domain-containing protein</fullName>
    </recommendedName>
</protein>
<dbReference type="GO" id="GO:0016757">
    <property type="term" value="F:glycosyltransferase activity"/>
    <property type="evidence" value="ECO:0007669"/>
    <property type="project" value="UniProtKB-KW"/>
</dbReference>
<dbReference type="InterPro" id="IPR050834">
    <property type="entry name" value="Glycosyltransf_2"/>
</dbReference>
<dbReference type="Gene3D" id="3.90.550.10">
    <property type="entry name" value="Spore Coat Polysaccharide Biosynthesis Protein SpsA, Chain A"/>
    <property type="match status" value="1"/>
</dbReference>
<comment type="caution">
    <text evidence="5">The sequence shown here is derived from an EMBL/GenBank/DDBJ whole genome shotgun (WGS) entry which is preliminary data.</text>
</comment>
<dbReference type="SUPFAM" id="SSF53448">
    <property type="entry name" value="Nucleotide-diphospho-sugar transferases"/>
    <property type="match status" value="1"/>
</dbReference>
<dbReference type="Pfam" id="PF00535">
    <property type="entry name" value="Glycos_transf_2"/>
    <property type="match status" value="1"/>
</dbReference>
<evidence type="ECO:0000256" key="1">
    <source>
        <dbReference type="ARBA" id="ARBA00006739"/>
    </source>
</evidence>
<accession>X0WSY0</accession>
<feature type="non-terminal residue" evidence="5">
    <location>
        <position position="250"/>
    </location>
</feature>
<comment type="similarity">
    <text evidence="1">Belongs to the glycosyltransferase 2 family.</text>
</comment>
<name>X0WSY0_9ZZZZ</name>
<organism evidence="5">
    <name type="scientific">marine sediment metagenome</name>
    <dbReference type="NCBI Taxonomy" id="412755"/>
    <lineage>
        <taxon>unclassified sequences</taxon>
        <taxon>metagenomes</taxon>
        <taxon>ecological metagenomes</taxon>
    </lineage>
</organism>
<reference evidence="5" key="1">
    <citation type="journal article" date="2014" name="Front. Microbiol.">
        <title>High frequency of phylogenetically diverse reductive dehalogenase-homologous genes in deep subseafloor sedimentary metagenomes.</title>
        <authorList>
            <person name="Kawai M."/>
            <person name="Futagami T."/>
            <person name="Toyoda A."/>
            <person name="Takaki Y."/>
            <person name="Nishi S."/>
            <person name="Hori S."/>
            <person name="Arai W."/>
            <person name="Tsubouchi T."/>
            <person name="Morono Y."/>
            <person name="Uchiyama I."/>
            <person name="Ito T."/>
            <person name="Fujiyama A."/>
            <person name="Inagaki F."/>
            <person name="Takami H."/>
        </authorList>
    </citation>
    <scope>NUCLEOTIDE SEQUENCE</scope>
    <source>
        <strain evidence="5">Expedition CK06-06</strain>
    </source>
</reference>
<gene>
    <name evidence="5" type="ORF">S01H1_65052</name>
</gene>
<dbReference type="InterPro" id="IPR029044">
    <property type="entry name" value="Nucleotide-diphossugar_trans"/>
</dbReference>
<dbReference type="EMBL" id="BARS01042921">
    <property type="protein sequence ID" value="GAG34059.1"/>
    <property type="molecule type" value="Genomic_DNA"/>
</dbReference>
<dbReference type="InterPro" id="IPR001173">
    <property type="entry name" value="Glyco_trans_2-like"/>
</dbReference>
<proteinExistence type="inferred from homology"/>
<evidence type="ECO:0000259" key="4">
    <source>
        <dbReference type="Pfam" id="PF00535"/>
    </source>
</evidence>